<gene>
    <name evidence="1" type="ORF">SDC9_201261</name>
</gene>
<sequence length="148" mass="15627">MGQKGVVLKADFARQAGGVRPGFLAVEEIAPIHHHMLHALKAPEKVQMPVAAAELSVGNRLQPLGLLPGNQPGNFRVLYPRQRLPGDVSGGKPGSGLLQGLGAQKAAHNIPPKGRLGAGCDVPKQCTHGNPPHFFLLRVGYHSLRPIG</sequence>
<reference evidence="1" key="1">
    <citation type="submission" date="2019-08" db="EMBL/GenBank/DDBJ databases">
        <authorList>
            <person name="Kucharzyk K."/>
            <person name="Murdoch R.W."/>
            <person name="Higgins S."/>
            <person name="Loffler F."/>
        </authorList>
    </citation>
    <scope>NUCLEOTIDE SEQUENCE</scope>
</reference>
<comment type="caution">
    <text evidence="1">The sequence shown here is derived from an EMBL/GenBank/DDBJ whole genome shotgun (WGS) entry which is preliminary data.</text>
</comment>
<organism evidence="1">
    <name type="scientific">bioreactor metagenome</name>
    <dbReference type="NCBI Taxonomy" id="1076179"/>
    <lineage>
        <taxon>unclassified sequences</taxon>
        <taxon>metagenomes</taxon>
        <taxon>ecological metagenomes</taxon>
    </lineage>
</organism>
<accession>A0A645IQS9</accession>
<protein>
    <submittedName>
        <fullName evidence="1">Uncharacterized protein</fullName>
    </submittedName>
</protein>
<evidence type="ECO:0000313" key="1">
    <source>
        <dbReference type="EMBL" id="MPN53597.1"/>
    </source>
</evidence>
<dbReference type="EMBL" id="VSSQ01120879">
    <property type="protein sequence ID" value="MPN53597.1"/>
    <property type="molecule type" value="Genomic_DNA"/>
</dbReference>
<dbReference type="AlphaFoldDB" id="A0A645IQS9"/>
<name>A0A645IQS9_9ZZZZ</name>
<proteinExistence type="predicted"/>